<evidence type="ECO:0000313" key="8">
    <source>
        <dbReference type="Proteomes" id="UP000050509"/>
    </source>
</evidence>
<feature type="domain" description="Glycosyltransferase 2-like" evidence="6">
    <location>
        <begin position="5"/>
        <end position="147"/>
    </location>
</feature>
<evidence type="ECO:0000256" key="3">
    <source>
        <dbReference type="ARBA" id="ARBA00022676"/>
    </source>
</evidence>
<dbReference type="Gene3D" id="3.90.550.10">
    <property type="entry name" value="Spore Coat Polysaccharide Biosynthesis Protein SpsA, Chain A"/>
    <property type="match status" value="1"/>
</dbReference>
<comment type="similarity">
    <text evidence="2">Belongs to the glycosyltransferase 2 family.</text>
</comment>
<dbReference type="EMBL" id="LJCR01000110">
    <property type="protein sequence ID" value="KPV54117.1"/>
    <property type="molecule type" value="Genomic_DNA"/>
</dbReference>
<feature type="compositionally biased region" description="Polar residues" evidence="5">
    <location>
        <begin position="275"/>
        <end position="284"/>
    </location>
</feature>
<dbReference type="PANTHER" id="PTHR43179">
    <property type="entry name" value="RHAMNOSYLTRANSFERASE WBBL"/>
    <property type="match status" value="1"/>
</dbReference>
<evidence type="ECO:0000256" key="4">
    <source>
        <dbReference type="ARBA" id="ARBA00022679"/>
    </source>
</evidence>
<evidence type="ECO:0000256" key="5">
    <source>
        <dbReference type="SAM" id="MobiDB-lite"/>
    </source>
</evidence>
<proteinExistence type="inferred from homology"/>
<keyword evidence="3" id="KW-0328">Glycosyltransferase</keyword>
<dbReference type="AlphaFoldDB" id="A0A0N8PSZ7"/>
<evidence type="ECO:0000259" key="6">
    <source>
        <dbReference type="Pfam" id="PF00535"/>
    </source>
</evidence>
<accession>A0A0N8PSZ7</accession>
<keyword evidence="8" id="KW-1185">Reference proteome</keyword>
<protein>
    <recommendedName>
        <fullName evidence="6">Glycosyltransferase 2-like domain-containing protein</fullName>
    </recommendedName>
</protein>
<gene>
    <name evidence="7" type="ORF">SE17_05670</name>
</gene>
<sequence>MLAEPVPPFEIIVIDSSSTERTQSILARYPSVVNHRLGDVPFSMVLSRNIGISRARGNVVAFIDDDCFVLPGWLAELAQAFEDPSVAAAGGRVIYHPWKQCSHGSPVAKLDLERDTVWAEWDRTLDAPIDVPHLPGGNCAVRRSVAQAVGGFDTNFIGSANHEETDFFLRVSKTGGRIVFIPSAVVEHRAAPRADGIVRSMANFNYRYSLVRNRLYFMRKHGAAGLPLTLRRQLVDAAVGTGRMLANTATFAAASAAGIVAGLATKPIGKNAGFSQQANENSLPHPSFEEAHEL</sequence>
<comment type="pathway">
    <text evidence="1">Cell wall biogenesis; cell wall polysaccharide biosynthesis.</text>
</comment>
<dbReference type="GO" id="GO:0016757">
    <property type="term" value="F:glycosyltransferase activity"/>
    <property type="evidence" value="ECO:0007669"/>
    <property type="project" value="UniProtKB-KW"/>
</dbReference>
<dbReference type="PANTHER" id="PTHR43179:SF12">
    <property type="entry name" value="GALACTOFURANOSYLTRANSFERASE GLFT2"/>
    <property type="match status" value="1"/>
</dbReference>
<evidence type="ECO:0000256" key="2">
    <source>
        <dbReference type="ARBA" id="ARBA00006739"/>
    </source>
</evidence>
<evidence type="ECO:0000256" key="1">
    <source>
        <dbReference type="ARBA" id="ARBA00004776"/>
    </source>
</evidence>
<dbReference type="InterPro" id="IPR001173">
    <property type="entry name" value="Glyco_trans_2-like"/>
</dbReference>
<feature type="region of interest" description="Disordered" evidence="5">
    <location>
        <begin position="275"/>
        <end position="294"/>
    </location>
</feature>
<comment type="caution">
    <text evidence="7">The sequence shown here is derived from an EMBL/GenBank/DDBJ whole genome shotgun (WGS) entry which is preliminary data.</text>
</comment>
<dbReference type="Pfam" id="PF00535">
    <property type="entry name" value="Glycos_transf_2"/>
    <property type="match status" value="1"/>
</dbReference>
<reference evidence="7 8" key="1">
    <citation type="submission" date="2015-09" db="EMBL/GenBank/DDBJ databases">
        <title>Draft genome sequence of Kouleothrix aurantiaca JCM 19913.</title>
        <authorList>
            <person name="Hemp J."/>
        </authorList>
    </citation>
    <scope>NUCLEOTIDE SEQUENCE [LARGE SCALE GENOMIC DNA]</scope>
    <source>
        <strain evidence="7 8">COM-B</strain>
    </source>
</reference>
<name>A0A0N8PSZ7_9CHLR</name>
<organism evidence="7 8">
    <name type="scientific">Kouleothrix aurantiaca</name>
    <dbReference type="NCBI Taxonomy" id="186479"/>
    <lineage>
        <taxon>Bacteria</taxon>
        <taxon>Bacillati</taxon>
        <taxon>Chloroflexota</taxon>
        <taxon>Chloroflexia</taxon>
        <taxon>Chloroflexales</taxon>
        <taxon>Roseiflexineae</taxon>
        <taxon>Roseiflexaceae</taxon>
        <taxon>Kouleothrix</taxon>
    </lineage>
</organism>
<evidence type="ECO:0000313" key="7">
    <source>
        <dbReference type="EMBL" id="KPV54117.1"/>
    </source>
</evidence>
<dbReference type="SUPFAM" id="SSF53448">
    <property type="entry name" value="Nucleotide-diphospho-sugar transferases"/>
    <property type="match status" value="1"/>
</dbReference>
<dbReference type="Proteomes" id="UP000050509">
    <property type="component" value="Unassembled WGS sequence"/>
</dbReference>
<keyword evidence="4" id="KW-0808">Transferase</keyword>
<dbReference type="InterPro" id="IPR029044">
    <property type="entry name" value="Nucleotide-diphossugar_trans"/>
</dbReference>